<proteinExistence type="predicted"/>
<dbReference type="Proteomes" id="UP000036681">
    <property type="component" value="Unplaced"/>
</dbReference>
<accession>A0A9J2P0E4</accession>
<reference evidence="2" key="1">
    <citation type="submission" date="2023-03" db="UniProtKB">
        <authorList>
            <consortium name="WormBaseParasite"/>
        </authorList>
    </citation>
    <scope>IDENTIFICATION</scope>
</reference>
<organism evidence="1 2">
    <name type="scientific">Ascaris lumbricoides</name>
    <name type="common">Giant roundworm</name>
    <dbReference type="NCBI Taxonomy" id="6252"/>
    <lineage>
        <taxon>Eukaryota</taxon>
        <taxon>Metazoa</taxon>
        <taxon>Ecdysozoa</taxon>
        <taxon>Nematoda</taxon>
        <taxon>Chromadorea</taxon>
        <taxon>Rhabditida</taxon>
        <taxon>Spirurina</taxon>
        <taxon>Ascaridomorpha</taxon>
        <taxon>Ascaridoidea</taxon>
        <taxon>Ascarididae</taxon>
        <taxon>Ascaris</taxon>
    </lineage>
</organism>
<dbReference type="WBParaSite" id="ALUE_0000327701-mRNA-1">
    <property type="protein sequence ID" value="ALUE_0000327701-mRNA-1"/>
    <property type="gene ID" value="ALUE_0000327701"/>
</dbReference>
<evidence type="ECO:0000313" key="1">
    <source>
        <dbReference type="Proteomes" id="UP000036681"/>
    </source>
</evidence>
<protein>
    <submittedName>
        <fullName evidence="2">Uncharacterized protein</fullName>
    </submittedName>
</protein>
<dbReference type="AlphaFoldDB" id="A0A9J2P0E4"/>
<evidence type="ECO:0000313" key="2">
    <source>
        <dbReference type="WBParaSite" id="ALUE_0000327701-mRNA-1"/>
    </source>
</evidence>
<name>A0A9J2P0E4_ASCLU</name>
<sequence length="214" mass="23398">MKTGCRRRFTYESVACITPFCIDVTPTSVFHYARNSTNVIGTLMFQDSDEAGVVSTVTSVLEEEIESIKVTKTDSPLDDSSNEISKNKTRLDVLSEMNADADKVRPVHDLSDRRSWYVPISGADVIPPAIIPPEPEDTVTEETIKDPAIAAVGDPRNWHVPISGFDTVPAAIIPPEKADSSMSVSLRTAEVKQARSAAPKIFASFLPIFLALYL</sequence>
<keyword evidence="1" id="KW-1185">Reference proteome</keyword>